<dbReference type="OrthoDB" id="10370600at2759"/>
<evidence type="ECO:0000313" key="3">
    <source>
        <dbReference type="Proteomes" id="UP000053660"/>
    </source>
</evidence>
<protein>
    <submittedName>
        <fullName evidence="2">Uncharacterized protein</fullName>
    </submittedName>
</protein>
<gene>
    <name evidence="2" type="ORF">OESDEN_05466</name>
</gene>
<feature type="region of interest" description="Disordered" evidence="1">
    <location>
        <begin position="1"/>
        <end position="30"/>
    </location>
</feature>
<evidence type="ECO:0000256" key="1">
    <source>
        <dbReference type="SAM" id="MobiDB-lite"/>
    </source>
</evidence>
<feature type="region of interest" description="Disordered" evidence="1">
    <location>
        <begin position="85"/>
        <end position="107"/>
    </location>
</feature>
<sequence length="174" mass="18631">MLRSTSHIGGIGVSERGSVDMPSTPQSAAPVEEKKLHLMIDNKYEMLRSTSHIGGIGVSERGSVDMPSTPQSAAPVEEKKLHLMIDNKSSRTRTISCSPVPDGSMSAGTNVSHPEFALSQPSSPIIDDSTHPQLVPSPCIGTPRSSNATLLNRTISDESANSSNRWAEPRSCFY</sequence>
<dbReference type="AlphaFoldDB" id="A0A0B1TET0"/>
<dbReference type="EMBL" id="KN550265">
    <property type="protein sequence ID" value="KHJ94601.1"/>
    <property type="molecule type" value="Genomic_DNA"/>
</dbReference>
<evidence type="ECO:0000313" key="2">
    <source>
        <dbReference type="EMBL" id="KHJ94601.1"/>
    </source>
</evidence>
<keyword evidence="3" id="KW-1185">Reference proteome</keyword>
<name>A0A0B1TET0_OESDE</name>
<accession>A0A0B1TET0</accession>
<reference evidence="2 3" key="1">
    <citation type="submission" date="2014-03" db="EMBL/GenBank/DDBJ databases">
        <title>Draft genome of the hookworm Oesophagostomum dentatum.</title>
        <authorList>
            <person name="Mitreva M."/>
        </authorList>
    </citation>
    <scope>NUCLEOTIDE SEQUENCE [LARGE SCALE GENOMIC DNA]</scope>
    <source>
        <strain evidence="2 3">OD-Hann</strain>
    </source>
</reference>
<proteinExistence type="predicted"/>
<dbReference type="Proteomes" id="UP000053660">
    <property type="component" value="Unassembled WGS sequence"/>
</dbReference>
<organism evidence="2 3">
    <name type="scientific">Oesophagostomum dentatum</name>
    <name type="common">Nodular worm</name>
    <dbReference type="NCBI Taxonomy" id="61180"/>
    <lineage>
        <taxon>Eukaryota</taxon>
        <taxon>Metazoa</taxon>
        <taxon>Ecdysozoa</taxon>
        <taxon>Nematoda</taxon>
        <taxon>Chromadorea</taxon>
        <taxon>Rhabditida</taxon>
        <taxon>Rhabditina</taxon>
        <taxon>Rhabditomorpha</taxon>
        <taxon>Strongyloidea</taxon>
        <taxon>Strongylidae</taxon>
        <taxon>Oesophagostomum</taxon>
    </lineage>
</organism>